<evidence type="ECO:0000259" key="3">
    <source>
        <dbReference type="Pfam" id="PF13205"/>
    </source>
</evidence>
<evidence type="ECO:0000313" key="5">
    <source>
        <dbReference type="Proteomes" id="UP000324575"/>
    </source>
</evidence>
<protein>
    <recommendedName>
        <fullName evidence="3">SbsA Ig-like domain-containing protein</fullName>
    </recommendedName>
</protein>
<sequence length="395" mass="42753">MKKTFLFLCALLMSSIAFSQTAPVIVEVYPRSGATNVGLWIGAFEATFDQNIVAGDLSEVLVNGVPATGVVVENNVLWIDCDPFITFSTDYTVTIRTGAVQGLAADYSWSFRTRDYPTVSTSTPVNGATDVAPDVAMDITGSAITGYEIDVEIVDESGESILAYAHRTAFDASTIKHPLFKYNTNYTVKLFLFYYWEGHQYLIPYPWTFSTETAPVKEWTAPVDDATNVSLTAATQVKFDKRILEGPSGLSGITIKDEAGNDVSDRKSISGSVLFIYHRDLASNTKYTVTVPANAVLGISEEIKYAFTTTNVTGIADVDKETGVSVYPTVSNGNLTIATPGKAKVAVLDVSGRTLASYPSNGNLTIDLNYANGLYIIKVDNNGKVSSHKVILKKQ</sequence>
<dbReference type="EMBL" id="SNRX01000013">
    <property type="protein sequence ID" value="KAA6301821.1"/>
    <property type="molecule type" value="Genomic_DNA"/>
</dbReference>
<proteinExistence type="predicted"/>
<feature type="chain" id="PRO_5024327122" description="SbsA Ig-like domain-containing protein" evidence="2">
    <location>
        <begin position="20"/>
        <end position="395"/>
    </location>
</feature>
<dbReference type="InterPro" id="IPR026444">
    <property type="entry name" value="Secre_tail"/>
</dbReference>
<dbReference type="Proteomes" id="UP000324575">
    <property type="component" value="Unassembled WGS sequence"/>
</dbReference>
<keyword evidence="1 2" id="KW-0732">Signal</keyword>
<accession>A0A5M8P088</accession>
<evidence type="ECO:0000256" key="1">
    <source>
        <dbReference type="ARBA" id="ARBA00022729"/>
    </source>
</evidence>
<name>A0A5M8P088_9BACT</name>
<organism evidence="4 5">
    <name type="scientific">Candidatus Ordinivivax streblomastigis</name>
    <dbReference type="NCBI Taxonomy" id="2540710"/>
    <lineage>
        <taxon>Bacteria</taxon>
        <taxon>Pseudomonadati</taxon>
        <taxon>Bacteroidota</taxon>
        <taxon>Bacteroidia</taxon>
        <taxon>Bacteroidales</taxon>
        <taxon>Candidatus Ordinivivax</taxon>
    </lineage>
</organism>
<evidence type="ECO:0000256" key="2">
    <source>
        <dbReference type="SAM" id="SignalP"/>
    </source>
</evidence>
<dbReference type="InterPro" id="IPR032812">
    <property type="entry name" value="SbsA_Ig"/>
</dbReference>
<dbReference type="AlphaFoldDB" id="A0A5M8P088"/>
<comment type="caution">
    <text evidence="4">The sequence shown here is derived from an EMBL/GenBank/DDBJ whole genome shotgun (WGS) entry which is preliminary data.</text>
</comment>
<dbReference type="SUPFAM" id="SSF50956">
    <property type="entry name" value="Thermostable phytase (3-phytase)"/>
    <property type="match status" value="1"/>
</dbReference>
<reference evidence="4 5" key="1">
    <citation type="submission" date="2019-03" db="EMBL/GenBank/DDBJ databases">
        <title>Single cell metagenomics reveals metabolic interactions within the superorganism composed of flagellate Streblomastix strix and complex community of Bacteroidetes bacteria on its surface.</title>
        <authorList>
            <person name="Treitli S.C."/>
            <person name="Kolisko M."/>
            <person name="Husnik F."/>
            <person name="Keeling P."/>
            <person name="Hampl V."/>
        </authorList>
    </citation>
    <scope>NUCLEOTIDE SEQUENCE [LARGE SCALE GENOMIC DNA]</scope>
    <source>
        <strain evidence="4">St1</strain>
    </source>
</reference>
<feature type="domain" description="SbsA Ig-like" evidence="3">
    <location>
        <begin position="212"/>
        <end position="309"/>
    </location>
</feature>
<feature type="domain" description="SbsA Ig-like" evidence="3">
    <location>
        <begin position="20"/>
        <end position="113"/>
    </location>
</feature>
<gene>
    <name evidence="4" type="ORF">EZS26_001984</name>
</gene>
<dbReference type="NCBIfam" id="TIGR04183">
    <property type="entry name" value="Por_Secre_tail"/>
    <property type="match status" value="1"/>
</dbReference>
<dbReference type="Pfam" id="PF13205">
    <property type="entry name" value="Big_5"/>
    <property type="match status" value="2"/>
</dbReference>
<feature type="signal peptide" evidence="2">
    <location>
        <begin position="1"/>
        <end position="19"/>
    </location>
</feature>
<evidence type="ECO:0000313" key="4">
    <source>
        <dbReference type="EMBL" id="KAA6301821.1"/>
    </source>
</evidence>